<sequence>MIFSLKEIKYKKRPHCHWSNLQGLVFSGIDPCRYFFFFFHLQRLFIKSF</sequence>
<dbReference type="Proteomes" id="UP000004110">
    <property type="component" value="Unassembled WGS sequence"/>
</dbReference>
<gene>
    <name evidence="1" type="ORF">BACUNI_03278</name>
</gene>
<reference evidence="1" key="2">
    <citation type="submission" date="2013-11" db="EMBL/GenBank/DDBJ databases">
        <title>Draft genome sequence of Bacteroides uniformis (ATCC 8492).</title>
        <authorList>
            <person name="Sudarsanam P."/>
            <person name="Ley R."/>
            <person name="Guruge J."/>
            <person name="Turnbaugh P.J."/>
            <person name="Mahowald M."/>
            <person name="Liep D."/>
            <person name="Gordon J."/>
        </authorList>
    </citation>
    <scope>NUCLEOTIDE SEQUENCE</scope>
    <source>
        <strain evidence="1">ATCC 8492</strain>
    </source>
</reference>
<name>A0ABC9N9T3_BACUC</name>
<proteinExistence type="predicted"/>
<organism evidence="1 2">
    <name type="scientific">Bacteroides uniformis (strain ATCC 8492 / DSM 6597 / CCUG 4942 / CIP 103695 / JCM 5828 / KCTC 5204 / NCTC 13054 / VPI 0061)</name>
    <dbReference type="NCBI Taxonomy" id="411479"/>
    <lineage>
        <taxon>Bacteria</taxon>
        <taxon>Pseudomonadati</taxon>
        <taxon>Bacteroidota</taxon>
        <taxon>Bacteroidia</taxon>
        <taxon>Bacteroidales</taxon>
        <taxon>Bacteroidaceae</taxon>
        <taxon>Bacteroides</taxon>
    </lineage>
</organism>
<evidence type="ECO:0000313" key="2">
    <source>
        <dbReference type="Proteomes" id="UP000004110"/>
    </source>
</evidence>
<accession>A0ABC9N9T3</accession>
<reference evidence="1" key="1">
    <citation type="submission" date="2007-06" db="EMBL/GenBank/DDBJ databases">
        <authorList>
            <person name="Fulton L."/>
            <person name="Clifton S."/>
            <person name="Fulton B."/>
            <person name="Xu J."/>
            <person name="Minx P."/>
            <person name="Pepin K.H."/>
            <person name="Johnson M."/>
            <person name="Thiruvilangam P."/>
            <person name="Bhonagiri V."/>
            <person name="Nash W.E."/>
            <person name="Mardis E.R."/>
            <person name="Wilson R.K."/>
        </authorList>
    </citation>
    <scope>NUCLEOTIDE SEQUENCE [LARGE SCALE GENOMIC DNA]</scope>
    <source>
        <strain evidence="1">ATCC 8492</strain>
    </source>
</reference>
<keyword evidence="2" id="KW-1185">Reference proteome</keyword>
<protein>
    <submittedName>
        <fullName evidence="1">Uncharacterized protein</fullName>
    </submittedName>
</protein>
<dbReference type="EMBL" id="AAYH02000046">
    <property type="protein sequence ID" value="EDO53263.1"/>
    <property type="molecule type" value="Genomic_DNA"/>
</dbReference>
<comment type="caution">
    <text evidence="1">The sequence shown here is derived from an EMBL/GenBank/DDBJ whole genome shotgun (WGS) entry which is preliminary data.</text>
</comment>
<evidence type="ECO:0000313" key="1">
    <source>
        <dbReference type="EMBL" id="EDO53263.1"/>
    </source>
</evidence>
<dbReference type="AlphaFoldDB" id="A0ABC9N9T3"/>